<dbReference type="GO" id="GO:0008757">
    <property type="term" value="F:S-adenosylmethionine-dependent methyltransferase activity"/>
    <property type="evidence" value="ECO:0007669"/>
    <property type="project" value="InterPro"/>
</dbReference>
<keyword evidence="2" id="KW-0489">Methyltransferase</keyword>
<protein>
    <submittedName>
        <fullName evidence="2">Class I SAM-dependent methyltransferase</fullName>
    </submittedName>
</protein>
<evidence type="ECO:0000259" key="1">
    <source>
        <dbReference type="Pfam" id="PF08241"/>
    </source>
</evidence>
<keyword evidence="3" id="KW-1185">Reference proteome</keyword>
<dbReference type="PANTHER" id="PTHR43861">
    <property type="entry name" value="TRANS-ACONITATE 2-METHYLTRANSFERASE-RELATED"/>
    <property type="match status" value="1"/>
</dbReference>
<dbReference type="GO" id="GO:0032259">
    <property type="term" value="P:methylation"/>
    <property type="evidence" value="ECO:0007669"/>
    <property type="project" value="UniProtKB-KW"/>
</dbReference>
<dbReference type="InterPro" id="IPR013216">
    <property type="entry name" value="Methyltransf_11"/>
</dbReference>
<organism evidence="2 3">
    <name type="scientific">Bacillus mesophilus</name>
    <dbReference type="NCBI Taxonomy" id="1808955"/>
    <lineage>
        <taxon>Bacteria</taxon>
        <taxon>Bacillati</taxon>
        <taxon>Bacillota</taxon>
        <taxon>Bacilli</taxon>
        <taxon>Bacillales</taxon>
        <taxon>Bacillaceae</taxon>
        <taxon>Bacillus</taxon>
    </lineage>
</organism>
<feature type="domain" description="Methyltransferase type 11" evidence="1">
    <location>
        <begin position="40"/>
        <end position="139"/>
    </location>
</feature>
<dbReference type="PANTHER" id="PTHR43861:SF6">
    <property type="entry name" value="METHYLTRANSFERASE TYPE 11"/>
    <property type="match status" value="1"/>
</dbReference>
<evidence type="ECO:0000313" key="3">
    <source>
        <dbReference type="Proteomes" id="UP000481043"/>
    </source>
</evidence>
<dbReference type="EMBL" id="JAAIWM010000009">
    <property type="protein sequence ID" value="NEY73818.1"/>
    <property type="molecule type" value="Genomic_DNA"/>
</dbReference>
<dbReference type="CDD" id="cd02440">
    <property type="entry name" value="AdoMet_MTases"/>
    <property type="match status" value="1"/>
</dbReference>
<name>A0A6M0QER8_9BACI</name>
<gene>
    <name evidence="2" type="ORF">G4D63_19055</name>
</gene>
<keyword evidence="2" id="KW-0808">Transferase</keyword>
<dbReference type="SUPFAM" id="SSF53335">
    <property type="entry name" value="S-adenosyl-L-methionine-dependent methyltransferases"/>
    <property type="match status" value="1"/>
</dbReference>
<proteinExistence type="predicted"/>
<dbReference type="Pfam" id="PF08241">
    <property type="entry name" value="Methyltransf_11"/>
    <property type="match status" value="1"/>
</dbReference>
<accession>A0A6M0QER8</accession>
<dbReference type="Gene3D" id="3.40.50.150">
    <property type="entry name" value="Vaccinia Virus protein VP39"/>
    <property type="match status" value="1"/>
</dbReference>
<dbReference type="InterPro" id="IPR029063">
    <property type="entry name" value="SAM-dependent_MTases_sf"/>
</dbReference>
<dbReference type="AlphaFoldDB" id="A0A6M0QER8"/>
<evidence type="ECO:0000313" key="2">
    <source>
        <dbReference type="EMBL" id="NEY73818.1"/>
    </source>
</evidence>
<dbReference type="Proteomes" id="UP000481043">
    <property type="component" value="Unassembled WGS sequence"/>
</dbReference>
<comment type="caution">
    <text evidence="2">The sequence shown here is derived from an EMBL/GenBank/DDBJ whole genome shotgun (WGS) entry which is preliminary data.</text>
</comment>
<reference evidence="2 3" key="1">
    <citation type="submission" date="2020-02" db="EMBL/GenBank/DDBJ databases">
        <title>Bacillus aquiflavi sp. nov., isolated from yellow water of strong flavor Chinese baijiu in Yibin region of China.</title>
        <authorList>
            <person name="Xie J."/>
        </authorList>
    </citation>
    <scope>NUCLEOTIDE SEQUENCE [LARGE SCALE GENOMIC DNA]</scope>
    <source>
        <strain evidence="2 3">SA4</strain>
    </source>
</reference>
<sequence>MIENTDERVIPELMKHTNPSLLEHIARYQFALEYIHGHVLDLACGVGYGAHMIAKSKKKQLQKVIGIDIDQATITYAKQTYYHPLVTYQHENAVDPFLPDKLGTFDAITSFETLEHVEEEEQFLANIFNMLKPNGTLVISTPFGEGRGKPCGSPFHVHQLTVPEFKDLFHSYQDVSFYGQNGVLIEPLESKRTEHLPIGIAVCKK</sequence>